<keyword evidence="3" id="KW-1185">Reference proteome</keyword>
<dbReference type="Proteomes" id="UP000297729">
    <property type="component" value="Unassembled WGS sequence"/>
</dbReference>
<name>A0A4Y9SBA2_9BURK</name>
<organism evidence="2 3">
    <name type="scientific">Duganella callida</name>
    <dbReference type="NCBI Taxonomy" id="2561932"/>
    <lineage>
        <taxon>Bacteria</taxon>
        <taxon>Pseudomonadati</taxon>
        <taxon>Pseudomonadota</taxon>
        <taxon>Betaproteobacteria</taxon>
        <taxon>Burkholderiales</taxon>
        <taxon>Oxalobacteraceae</taxon>
        <taxon>Telluria group</taxon>
        <taxon>Duganella</taxon>
    </lineage>
</organism>
<dbReference type="AlphaFoldDB" id="A0A4Y9SBA2"/>
<proteinExistence type="predicted"/>
<protein>
    <submittedName>
        <fullName evidence="2">HD-GYP domain-containing protein</fullName>
    </submittedName>
</protein>
<dbReference type="OrthoDB" id="9764808at2"/>
<gene>
    <name evidence="2" type="ORF">E4L98_16425</name>
</gene>
<evidence type="ECO:0000259" key="1">
    <source>
        <dbReference type="PROSITE" id="PS51832"/>
    </source>
</evidence>
<sequence>MLRKITVDQVRAGMYVHELCGSWLDNPFWTTSFPLRNSAEVHKLQASGVRELWIDTDKGCDVEGADCALAPPAAPGLAAAPSEAAFAFQPQAPSGMRDELTRAAKIIQKSRDAVGAMFEEARLGTISSSAVAMPIVEEIAASVLRNSGALLSLVRIKQADDYTYMHSVAVSAMMVALAKQLHMSDAEIRDYGLAGLLHDIGKIAIPAAILNKPGRLTDEEFLTVKRHPSAGYDMLKSVPDMPAVVLDVCLHHHERVDGAGYPERLGVETLSKAARMGAICDVYDAVTSNRPYKEGWSPAVSLRKMALWAREGHFDEALFAAFVKCIGIYPVGTLVRLKSNRLAVVTDNSKSLLKPTVKAFFSLTSQVYLAPVAIDLAPPGASEAIVSIEDPDKWNIRNLDRYWLHE</sequence>
<dbReference type="RefSeq" id="WP_135202628.1">
    <property type="nucleotide sequence ID" value="NZ_SPVG01000169.1"/>
</dbReference>
<dbReference type="CDD" id="cd00077">
    <property type="entry name" value="HDc"/>
    <property type="match status" value="1"/>
</dbReference>
<evidence type="ECO:0000313" key="3">
    <source>
        <dbReference type="Proteomes" id="UP000297729"/>
    </source>
</evidence>
<comment type="caution">
    <text evidence="2">The sequence shown here is derived from an EMBL/GenBank/DDBJ whole genome shotgun (WGS) entry which is preliminary data.</text>
</comment>
<dbReference type="EMBL" id="SPVG01000169">
    <property type="protein sequence ID" value="TFW19383.1"/>
    <property type="molecule type" value="Genomic_DNA"/>
</dbReference>
<dbReference type="InterPro" id="IPR037522">
    <property type="entry name" value="HD_GYP_dom"/>
</dbReference>
<dbReference type="GO" id="GO:0008081">
    <property type="term" value="F:phosphoric diester hydrolase activity"/>
    <property type="evidence" value="ECO:0007669"/>
    <property type="project" value="UniProtKB-ARBA"/>
</dbReference>
<dbReference type="PANTHER" id="PTHR43155">
    <property type="entry name" value="CYCLIC DI-GMP PHOSPHODIESTERASE PA4108-RELATED"/>
    <property type="match status" value="1"/>
</dbReference>
<feature type="domain" description="HD-GYP" evidence="1">
    <location>
        <begin position="141"/>
        <end position="338"/>
    </location>
</feature>
<dbReference type="PANTHER" id="PTHR43155:SF2">
    <property type="entry name" value="CYCLIC DI-GMP PHOSPHODIESTERASE PA4108"/>
    <property type="match status" value="1"/>
</dbReference>
<dbReference type="Pfam" id="PF11871">
    <property type="entry name" value="DUF3391"/>
    <property type="match status" value="1"/>
</dbReference>
<dbReference type="InterPro" id="IPR021812">
    <property type="entry name" value="DUF3391"/>
</dbReference>
<dbReference type="Pfam" id="PF13487">
    <property type="entry name" value="HD_5"/>
    <property type="match status" value="1"/>
</dbReference>
<dbReference type="SMART" id="SM00471">
    <property type="entry name" value="HDc"/>
    <property type="match status" value="1"/>
</dbReference>
<dbReference type="PROSITE" id="PS51832">
    <property type="entry name" value="HD_GYP"/>
    <property type="match status" value="1"/>
</dbReference>
<reference evidence="2 3" key="1">
    <citation type="submission" date="2019-03" db="EMBL/GenBank/DDBJ databases">
        <title>Draft Genome Sequence of Duganella callidus sp. nov., a Novel Duganella Species Isolated from Cultivated Soil.</title>
        <authorList>
            <person name="Raths R."/>
            <person name="Peta V."/>
            <person name="Bucking H."/>
        </authorList>
    </citation>
    <scope>NUCLEOTIDE SEQUENCE [LARGE SCALE GENOMIC DNA]</scope>
    <source>
        <strain evidence="2 3">DN04</strain>
    </source>
</reference>
<accession>A0A4Y9SBA2</accession>
<dbReference type="SUPFAM" id="SSF109604">
    <property type="entry name" value="HD-domain/PDEase-like"/>
    <property type="match status" value="1"/>
</dbReference>
<evidence type="ECO:0000313" key="2">
    <source>
        <dbReference type="EMBL" id="TFW19383.1"/>
    </source>
</evidence>
<dbReference type="InterPro" id="IPR003607">
    <property type="entry name" value="HD/PDEase_dom"/>
</dbReference>
<dbReference type="Gene3D" id="1.10.3210.10">
    <property type="entry name" value="Hypothetical protein af1432"/>
    <property type="match status" value="1"/>
</dbReference>